<evidence type="ECO:0000256" key="4">
    <source>
        <dbReference type="ARBA" id="ARBA00023163"/>
    </source>
</evidence>
<keyword evidence="2" id="KW-0805">Transcription regulation</keyword>
<dbReference type="InterPro" id="IPR036864">
    <property type="entry name" value="Zn2-C6_fun-type_DNA-bd_sf"/>
</dbReference>
<dbReference type="OrthoDB" id="424974at2759"/>
<dbReference type="SMART" id="SM00066">
    <property type="entry name" value="GAL4"/>
    <property type="match status" value="1"/>
</dbReference>
<evidence type="ECO:0000256" key="1">
    <source>
        <dbReference type="ARBA" id="ARBA00022723"/>
    </source>
</evidence>
<dbReference type="Proteomes" id="UP000660729">
    <property type="component" value="Unassembled WGS sequence"/>
</dbReference>
<protein>
    <submittedName>
        <fullName evidence="8">Transcriptional activator protein acu-15</fullName>
    </submittedName>
</protein>
<dbReference type="InterPro" id="IPR051127">
    <property type="entry name" value="Fungal_SecMet_Regulators"/>
</dbReference>
<sequence length="661" mass="74868">MKWSPNGASGYLCAMEMKRRRVTQACDRCRALKSKCDGLQPICGRCKAYGYHCTWQTGRRRGFPNGDVSPSHFQTDSASNPDIEALRQGIRAYDELLVNMRGKMPDGSLAAVDLSLARIRMGLPGEVLEGRPQSSDSQESIPAILKRHYSENDADERYLGEASDVRFVHALQDLLHLSNPHAPPDPTNQIGSYEKEARSGGEMEHLRPPEMPTREEADRYVEIYFSTYNVSTFSPAVKQKAAKSPRCWTTLGVAIKIAQCLGLHVEEEHPSRRQLNTSKVERELRRRAWHACYILDCMISLQTGRPQMVRMRDTAINLPHPLDDSQWDFEQDVIPPPPSDPQSGDYFAGEVRLSYIVEQIIVDLYGPRRAMSEDVNLAPIEVLDRRLLQWRHELPRHLRFDLGHAFERSVIFRKQRNMLGIKYHYLRALIHRPHLCIKWLKADSYGSISTSGQINQQVLASERICIAEAQDTARMLHHITNEQDVIHDYPWWQMVPCLLCACSILLVASKWAAIHNNLEVPREVLEDDAAVCLRVFDALGKHFDAARLAGDMMRALQSQQFPIKNSLMFPGSRPGSHAGRGSQTEHTPFTTITNPDIEAQMRAAIAANLEGHHQVEGGPIDVWSEWPVEFSDSLLWSQQFVLPTESSNAEPSWEPPPGPNQ</sequence>
<feature type="domain" description="Zn(2)-C6 fungal-type" evidence="7">
    <location>
        <begin position="25"/>
        <end position="55"/>
    </location>
</feature>
<organism evidence="8 9">
    <name type="scientific">Pseudocercospora fuligena</name>
    <dbReference type="NCBI Taxonomy" id="685502"/>
    <lineage>
        <taxon>Eukaryota</taxon>
        <taxon>Fungi</taxon>
        <taxon>Dikarya</taxon>
        <taxon>Ascomycota</taxon>
        <taxon>Pezizomycotina</taxon>
        <taxon>Dothideomycetes</taxon>
        <taxon>Dothideomycetidae</taxon>
        <taxon>Mycosphaerellales</taxon>
        <taxon>Mycosphaerellaceae</taxon>
        <taxon>Pseudocercospora</taxon>
    </lineage>
</organism>
<dbReference type="Gene3D" id="4.10.240.10">
    <property type="entry name" value="Zn(2)-C6 fungal-type DNA-binding domain"/>
    <property type="match status" value="1"/>
</dbReference>
<dbReference type="PROSITE" id="PS00463">
    <property type="entry name" value="ZN2_CY6_FUNGAL_1"/>
    <property type="match status" value="1"/>
</dbReference>
<dbReference type="CDD" id="cd12148">
    <property type="entry name" value="fungal_TF_MHR"/>
    <property type="match status" value="1"/>
</dbReference>
<reference evidence="8" key="1">
    <citation type="submission" date="2020-04" db="EMBL/GenBank/DDBJ databases">
        <title>Draft genome resource of the tomato pathogen Pseudocercospora fuligena.</title>
        <authorList>
            <person name="Zaccaron A."/>
        </authorList>
    </citation>
    <scope>NUCLEOTIDE SEQUENCE</scope>
    <source>
        <strain evidence="8">PF001</strain>
    </source>
</reference>
<evidence type="ECO:0000256" key="2">
    <source>
        <dbReference type="ARBA" id="ARBA00023015"/>
    </source>
</evidence>
<keyword evidence="4" id="KW-0804">Transcription</keyword>
<dbReference type="GO" id="GO:0000981">
    <property type="term" value="F:DNA-binding transcription factor activity, RNA polymerase II-specific"/>
    <property type="evidence" value="ECO:0007669"/>
    <property type="project" value="InterPro"/>
</dbReference>
<dbReference type="GO" id="GO:0008270">
    <property type="term" value="F:zinc ion binding"/>
    <property type="evidence" value="ECO:0007669"/>
    <property type="project" value="InterPro"/>
</dbReference>
<dbReference type="GO" id="GO:0003677">
    <property type="term" value="F:DNA binding"/>
    <property type="evidence" value="ECO:0007669"/>
    <property type="project" value="UniProtKB-KW"/>
</dbReference>
<dbReference type="AlphaFoldDB" id="A0A8H6VKF8"/>
<dbReference type="PANTHER" id="PTHR47424:SF3">
    <property type="entry name" value="REGULATORY PROTEIN GAL4"/>
    <property type="match status" value="1"/>
</dbReference>
<feature type="compositionally biased region" description="Basic and acidic residues" evidence="6">
    <location>
        <begin position="193"/>
        <end position="212"/>
    </location>
</feature>
<accession>A0A8H6VKF8</accession>
<evidence type="ECO:0000313" key="9">
    <source>
        <dbReference type="Proteomes" id="UP000660729"/>
    </source>
</evidence>
<keyword evidence="3" id="KW-0238">DNA-binding</keyword>
<dbReference type="InterPro" id="IPR007219">
    <property type="entry name" value="XnlR_reg_dom"/>
</dbReference>
<dbReference type="EMBL" id="JABCIY010000037">
    <property type="protein sequence ID" value="KAF7195763.1"/>
    <property type="molecule type" value="Genomic_DNA"/>
</dbReference>
<evidence type="ECO:0000313" key="8">
    <source>
        <dbReference type="EMBL" id="KAF7195763.1"/>
    </source>
</evidence>
<dbReference type="GO" id="GO:0006351">
    <property type="term" value="P:DNA-templated transcription"/>
    <property type="evidence" value="ECO:0007669"/>
    <property type="project" value="InterPro"/>
</dbReference>
<dbReference type="InterPro" id="IPR001138">
    <property type="entry name" value="Zn2Cys6_DnaBD"/>
</dbReference>
<dbReference type="SUPFAM" id="SSF57701">
    <property type="entry name" value="Zn2/Cys6 DNA-binding domain"/>
    <property type="match status" value="1"/>
</dbReference>
<proteinExistence type="predicted"/>
<dbReference type="PANTHER" id="PTHR47424">
    <property type="entry name" value="REGULATORY PROTEIN GAL4"/>
    <property type="match status" value="1"/>
</dbReference>
<name>A0A8H6VKF8_9PEZI</name>
<evidence type="ECO:0000256" key="6">
    <source>
        <dbReference type="SAM" id="MobiDB-lite"/>
    </source>
</evidence>
<keyword evidence="1" id="KW-0479">Metal-binding</keyword>
<comment type="caution">
    <text evidence="8">The sequence shown here is derived from an EMBL/GenBank/DDBJ whole genome shotgun (WGS) entry which is preliminary data.</text>
</comment>
<dbReference type="Pfam" id="PF00172">
    <property type="entry name" value="Zn_clus"/>
    <property type="match status" value="1"/>
</dbReference>
<feature type="region of interest" description="Disordered" evidence="6">
    <location>
        <begin position="179"/>
        <end position="212"/>
    </location>
</feature>
<keyword evidence="5" id="KW-0539">Nucleus</keyword>
<dbReference type="PROSITE" id="PS50048">
    <property type="entry name" value="ZN2_CY6_FUNGAL_2"/>
    <property type="match status" value="1"/>
</dbReference>
<evidence type="ECO:0000256" key="5">
    <source>
        <dbReference type="ARBA" id="ARBA00023242"/>
    </source>
</evidence>
<dbReference type="CDD" id="cd00067">
    <property type="entry name" value="GAL4"/>
    <property type="match status" value="1"/>
</dbReference>
<evidence type="ECO:0000259" key="7">
    <source>
        <dbReference type="PROSITE" id="PS50048"/>
    </source>
</evidence>
<keyword evidence="9" id="KW-1185">Reference proteome</keyword>
<dbReference type="SMART" id="SM00906">
    <property type="entry name" value="Fungal_trans"/>
    <property type="match status" value="1"/>
</dbReference>
<evidence type="ECO:0000256" key="3">
    <source>
        <dbReference type="ARBA" id="ARBA00023125"/>
    </source>
</evidence>
<gene>
    <name evidence="8" type="ORF">HII31_02898</name>
</gene>
<dbReference type="Pfam" id="PF04082">
    <property type="entry name" value="Fungal_trans"/>
    <property type="match status" value="1"/>
</dbReference>